<dbReference type="HOGENOM" id="CLU_426660_0_0_1"/>
<dbReference type="Proteomes" id="UP000002051">
    <property type="component" value="Unassembled WGS sequence"/>
</dbReference>
<dbReference type="SUPFAM" id="SSF56219">
    <property type="entry name" value="DNase I-like"/>
    <property type="match status" value="1"/>
</dbReference>
<accession>A0A072TJA8</accession>
<organism evidence="1 3">
    <name type="scientific">Medicago truncatula</name>
    <name type="common">Barrel medic</name>
    <name type="synonym">Medicago tribuloides</name>
    <dbReference type="NCBI Taxonomy" id="3880"/>
    <lineage>
        <taxon>Eukaryota</taxon>
        <taxon>Viridiplantae</taxon>
        <taxon>Streptophyta</taxon>
        <taxon>Embryophyta</taxon>
        <taxon>Tracheophyta</taxon>
        <taxon>Spermatophyta</taxon>
        <taxon>Magnoliopsida</taxon>
        <taxon>eudicotyledons</taxon>
        <taxon>Gunneridae</taxon>
        <taxon>Pentapetalae</taxon>
        <taxon>rosids</taxon>
        <taxon>fabids</taxon>
        <taxon>Fabales</taxon>
        <taxon>Fabaceae</taxon>
        <taxon>Papilionoideae</taxon>
        <taxon>50 kb inversion clade</taxon>
        <taxon>NPAAA clade</taxon>
        <taxon>Hologalegina</taxon>
        <taxon>IRL clade</taxon>
        <taxon>Trifolieae</taxon>
        <taxon>Medicago</taxon>
    </lineage>
</organism>
<evidence type="ECO:0000313" key="3">
    <source>
        <dbReference type="Proteomes" id="UP000002051"/>
    </source>
</evidence>
<sequence length="662" mass="75261">MDYPRFLIATPLLKEINVSEEVWIDGQMIPIRIIEDVDFGFVEDACLFECEDDNNSKHSVPECLKEDEPIVDALVQQIHDDCVLKPYEDKEVRSDTINQHPTMHRSDTVQVVEKENSTSPDGKTMTNCIEEKAMVKPCNVPNKSQQVSIRSKVAPSLTVLKRLQDWTNWVTLHGDAKREEVDIVDVGEVIGVRCKNSFQELARGGEKKRLISGRRPDVFYIQETKLKVADDVLGRSLWGSEDVSYSFKPSVGASGGILTMWDTSVVDICMTLNLSNALIVKGTFMKNNVDFIFANVYVPCDNRGCELLWNELSVLIQRHSTDAWCVLGDSNVVRSCKERRSRSTINGNENFTPFNNFIDGYYLIDLPLSGRNFTWYHEDGLSMSRLDRFLLSEVWIYVFPNCSKRLIREGCPIIDAKNRLAALYNIGEGRDLLLEEEAELHCLSADIMAFSKLQASMVWQKSRVTWLKEGDANYKFFHGIMSSTRRSNALISLNVNGVTIEGVTEVSPLVRPDIGGLVFNSISVAEGADLIKPFLLEEIKAAIWECDSYKCHGPDDINLGFFKDFWDVLKIDLLDFFADFFRNGKLTKGFNSTFIALIQKVDSPQWVADFRPVSLVSSFYKILSNVLANLRKVVGKVVSTTTIYIFLRKKIVYHFKLHNYFL</sequence>
<dbReference type="AlphaFoldDB" id="A0A072TJA8"/>
<evidence type="ECO:0000313" key="1">
    <source>
        <dbReference type="EMBL" id="KEH16948.1"/>
    </source>
</evidence>
<dbReference type="PANTHER" id="PTHR46890:SF1">
    <property type="entry name" value="REVERSE TRANSCRIPTASE DOMAIN-CONTAINING PROTEIN"/>
    <property type="match status" value="1"/>
</dbReference>
<keyword evidence="1" id="KW-0378">Hydrolase</keyword>
<keyword evidence="1" id="KW-0255">Endonuclease</keyword>
<protein>
    <submittedName>
        <fullName evidence="1">Endonuclease/exonuclease/phosphatase family protein</fullName>
    </submittedName>
</protein>
<proteinExistence type="predicted"/>
<dbReference type="STRING" id="3880.A0A072TJA8"/>
<reference evidence="1 3" key="2">
    <citation type="journal article" date="2014" name="BMC Genomics">
        <title>An improved genome release (version Mt4.0) for the model legume Medicago truncatula.</title>
        <authorList>
            <person name="Tang H."/>
            <person name="Krishnakumar V."/>
            <person name="Bidwell S."/>
            <person name="Rosen B."/>
            <person name="Chan A."/>
            <person name="Zhou S."/>
            <person name="Gentzbittel L."/>
            <person name="Childs K.L."/>
            <person name="Yandell M."/>
            <person name="Gundlach H."/>
            <person name="Mayer K.F."/>
            <person name="Schwartz D.C."/>
            <person name="Town C.D."/>
        </authorList>
    </citation>
    <scope>GENOME REANNOTATION</scope>
    <source>
        <strain evidence="1">A17</strain>
        <strain evidence="2 3">cv. Jemalong A17</strain>
    </source>
</reference>
<keyword evidence="3" id="KW-1185">Reference proteome</keyword>
<dbReference type="PANTHER" id="PTHR46890">
    <property type="entry name" value="NON-LTR RETROLELEMENT REVERSE TRANSCRIPTASE-LIKE PROTEIN-RELATED"/>
    <property type="match status" value="1"/>
</dbReference>
<dbReference type="EMBL" id="KL402787">
    <property type="protein sequence ID" value="KEH16948.1"/>
    <property type="molecule type" value="Genomic_DNA"/>
</dbReference>
<gene>
    <name evidence="1" type="ORF">MTR_0062s0080</name>
</gene>
<dbReference type="EnsemblPlants" id="KEH16948">
    <property type="protein sequence ID" value="KEH16948"/>
    <property type="gene ID" value="MTR_0062s0080"/>
</dbReference>
<dbReference type="Gene3D" id="3.60.10.10">
    <property type="entry name" value="Endonuclease/exonuclease/phosphatase"/>
    <property type="match status" value="1"/>
</dbReference>
<reference evidence="2" key="3">
    <citation type="submission" date="2015-06" db="UniProtKB">
        <authorList>
            <consortium name="EnsemblPlants"/>
        </authorList>
    </citation>
    <scope>IDENTIFICATION</scope>
    <source>
        <strain evidence="2">cv. Jemalong A17</strain>
    </source>
</reference>
<dbReference type="InterPro" id="IPR036691">
    <property type="entry name" value="Endo/exonu/phosph_ase_sf"/>
</dbReference>
<dbReference type="InterPro" id="IPR052343">
    <property type="entry name" value="Retrotransposon-Effector_Assoc"/>
</dbReference>
<evidence type="ECO:0000313" key="2">
    <source>
        <dbReference type="EnsemblPlants" id="KEH16948"/>
    </source>
</evidence>
<dbReference type="GO" id="GO:0004519">
    <property type="term" value="F:endonuclease activity"/>
    <property type="evidence" value="ECO:0007669"/>
    <property type="project" value="UniProtKB-KW"/>
</dbReference>
<keyword evidence="1" id="KW-0540">Nuclease</keyword>
<reference evidence="1 3" key="1">
    <citation type="journal article" date="2011" name="Nature">
        <title>The Medicago genome provides insight into the evolution of rhizobial symbioses.</title>
        <authorList>
            <person name="Young N.D."/>
            <person name="Debelle F."/>
            <person name="Oldroyd G.E."/>
            <person name="Geurts R."/>
            <person name="Cannon S.B."/>
            <person name="Udvardi M.K."/>
            <person name="Benedito V.A."/>
            <person name="Mayer K.F."/>
            <person name="Gouzy J."/>
            <person name="Schoof H."/>
            <person name="Van de Peer Y."/>
            <person name="Proost S."/>
            <person name="Cook D.R."/>
            <person name="Meyers B.C."/>
            <person name="Spannagl M."/>
            <person name="Cheung F."/>
            <person name="De Mita S."/>
            <person name="Krishnakumar V."/>
            <person name="Gundlach H."/>
            <person name="Zhou S."/>
            <person name="Mudge J."/>
            <person name="Bharti A.K."/>
            <person name="Murray J.D."/>
            <person name="Naoumkina M.A."/>
            <person name="Rosen B."/>
            <person name="Silverstein K.A."/>
            <person name="Tang H."/>
            <person name="Rombauts S."/>
            <person name="Zhao P.X."/>
            <person name="Zhou P."/>
            <person name="Barbe V."/>
            <person name="Bardou P."/>
            <person name="Bechner M."/>
            <person name="Bellec A."/>
            <person name="Berger A."/>
            <person name="Berges H."/>
            <person name="Bidwell S."/>
            <person name="Bisseling T."/>
            <person name="Choisne N."/>
            <person name="Couloux A."/>
            <person name="Denny R."/>
            <person name="Deshpande S."/>
            <person name="Dai X."/>
            <person name="Doyle J.J."/>
            <person name="Dudez A.M."/>
            <person name="Farmer A.D."/>
            <person name="Fouteau S."/>
            <person name="Franken C."/>
            <person name="Gibelin C."/>
            <person name="Gish J."/>
            <person name="Goldstein S."/>
            <person name="Gonzalez A.J."/>
            <person name="Green P.J."/>
            <person name="Hallab A."/>
            <person name="Hartog M."/>
            <person name="Hua A."/>
            <person name="Humphray S.J."/>
            <person name="Jeong D.H."/>
            <person name="Jing Y."/>
            <person name="Jocker A."/>
            <person name="Kenton S.M."/>
            <person name="Kim D.J."/>
            <person name="Klee K."/>
            <person name="Lai H."/>
            <person name="Lang C."/>
            <person name="Lin S."/>
            <person name="Macmil S.L."/>
            <person name="Magdelenat G."/>
            <person name="Matthews L."/>
            <person name="McCorrison J."/>
            <person name="Monaghan E.L."/>
            <person name="Mun J.H."/>
            <person name="Najar F.Z."/>
            <person name="Nicholson C."/>
            <person name="Noirot C."/>
            <person name="O'Bleness M."/>
            <person name="Paule C.R."/>
            <person name="Poulain J."/>
            <person name="Prion F."/>
            <person name="Qin B."/>
            <person name="Qu C."/>
            <person name="Retzel E.F."/>
            <person name="Riddle C."/>
            <person name="Sallet E."/>
            <person name="Samain S."/>
            <person name="Samson N."/>
            <person name="Sanders I."/>
            <person name="Saurat O."/>
            <person name="Scarpelli C."/>
            <person name="Schiex T."/>
            <person name="Segurens B."/>
            <person name="Severin A.J."/>
            <person name="Sherrier D.J."/>
            <person name="Shi R."/>
            <person name="Sims S."/>
            <person name="Singer S.R."/>
            <person name="Sinharoy S."/>
            <person name="Sterck L."/>
            <person name="Viollet A."/>
            <person name="Wang B.B."/>
            <person name="Wang K."/>
            <person name="Wang M."/>
            <person name="Wang X."/>
            <person name="Warfsmann J."/>
            <person name="Weissenbach J."/>
            <person name="White D.D."/>
            <person name="White J.D."/>
            <person name="Wiley G.B."/>
            <person name="Wincker P."/>
            <person name="Xing Y."/>
            <person name="Yang L."/>
            <person name="Yao Z."/>
            <person name="Ying F."/>
            <person name="Zhai J."/>
            <person name="Zhou L."/>
            <person name="Zuber A."/>
            <person name="Denarie J."/>
            <person name="Dixon R.A."/>
            <person name="May G.D."/>
            <person name="Schwartz D.C."/>
            <person name="Rogers J."/>
            <person name="Quetier F."/>
            <person name="Town C.D."/>
            <person name="Roe B.A."/>
        </authorList>
    </citation>
    <scope>NUCLEOTIDE SEQUENCE [LARGE SCALE GENOMIC DNA]</scope>
    <source>
        <strain evidence="1">A17</strain>
        <strain evidence="2 3">cv. Jemalong A17</strain>
    </source>
</reference>
<name>A0A072TJA8_MEDTR</name>